<proteinExistence type="predicted"/>
<evidence type="ECO:0000313" key="2">
    <source>
        <dbReference type="EMBL" id="MBW0536307.1"/>
    </source>
</evidence>
<feature type="region of interest" description="Disordered" evidence="1">
    <location>
        <begin position="1"/>
        <end position="26"/>
    </location>
</feature>
<dbReference type="Proteomes" id="UP000765509">
    <property type="component" value="Unassembled WGS sequence"/>
</dbReference>
<accession>A0A9Q3IDE6</accession>
<protein>
    <recommendedName>
        <fullName evidence="4">Amidohydrolase-related domain-containing protein</fullName>
    </recommendedName>
</protein>
<dbReference type="EMBL" id="AVOT02041038">
    <property type="protein sequence ID" value="MBW0536307.1"/>
    <property type="molecule type" value="Genomic_DNA"/>
</dbReference>
<dbReference type="InterPro" id="IPR032466">
    <property type="entry name" value="Metal_Hydrolase"/>
</dbReference>
<name>A0A9Q3IDE6_9BASI</name>
<evidence type="ECO:0008006" key="4">
    <source>
        <dbReference type="Google" id="ProtNLM"/>
    </source>
</evidence>
<comment type="caution">
    <text evidence="2">The sequence shown here is derived from an EMBL/GenBank/DDBJ whole genome shotgun (WGS) entry which is preliminary data.</text>
</comment>
<sequence length="427" mass="48519">MPKKPPPSLPISAFSPITPSSHHSSSANLRRSYPSFLIDTQVYLNLNSNEIKNLWNSTSSSASNSTSSSKFNLNHLNLIGFIHFNQSLTSNLKINNQISSNQLNLDYQIKFLKSLNLQSSQIKFSKPLAQVIWAPLHQGPSVLEPYLDQLKNIKPKISACGYLIKNSASNQSNSLIDPNFIQSLRLLGKKKIGLEFLVDNNHDRSAPSILDEILECISLVRDGQDPNHETKFVLSQMGMPDMISTHPHLPSSASYSSILSRLFSLSLFSNLYIKLSGLPLYFDDQLIRKACDYFVRYKKPYQNPITPNSLDHQSDKSIQVNDPINEISNNLRAQGEIAWREVQKRIKFYVEPILEAFGDHRIMYASNFPFFGAREPSVVEIKQPGRYEYQFEIFRECLSEFGLENEALDNVFGLNAQRYYGISEVEE</sequence>
<keyword evidence="3" id="KW-1185">Reference proteome</keyword>
<dbReference type="AlphaFoldDB" id="A0A9Q3IDE6"/>
<dbReference type="PANTHER" id="PTHR43569">
    <property type="entry name" value="AMIDOHYDROLASE"/>
    <property type="match status" value="1"/>
</dbReference>
<dbReference type="InterPro" id="IPR052350">
    <property type="entry name" value="Metallo-dep_Lactonases"/>
</dbReference>
<reference evidence="2" key="1">
    <citation type="submission" date="2021-03" db="EMBL/GenBank/DDBJ databases">
        <title>Draft genome sequence of rust myrtle Austropuccinia psidii MF-1, a brazilian biotype.</title>
        <authorList>
            <person name="Quecine M.C."/>
            <person name="Pachon D.M.R."/>
            <person name="Bonatelli M.L."/>
            <person name="Correr F.H."/>
            <person name="Franceschini L.M."/>
            <person name="Leite T.F."/>
            <person name="Margarido G.R.A."/>
            <person name="Almeida C.A."/>
            <person name="Ferrarezi J.A."/>
            <person name="Labate C.A."/>
        </authorList>
    </citation>
    <scope>NUCLEOTIDE SEQUENCE</scope>
    <source>
        <strain evidence="2">MF-1</strain>
    </source>
</reference>
<dbReference type="PANTHER" id="PTHR43569:SF2">
    <property type="entry name" value="AMIDOHYDROLASE-RELATED DOMAIN-CONTAINING PROTEIN"/>
    <property type="match status" value="1"/>
</dbReference>
<gene>
    <name evidence="2" type="ORF">O181_076022</name>
</gene>
<evidence type="ECO:0000313" key="3">
    <source>
        <dbReference type="Proteomes" id="UP000765509"/>
    </source>
</evidence>
<dbReference type="SUPFAM" id="SSF51556">
    <property type="entry name" value="Metallo-dependent hydrolases"/>
    <property type="match status" value="1"/>
</dbReference>
<organism evidence="2 3">
    <name type="scientific">Austropuccinia psidii MF-1</name>
    <dbReference type="NCBI Taxonomy" id="1389203"/>
    <lineage>
        <taxon>Eukaryota</taxon>
        <taxon>Fungi</taxon>
        <taxon>Dikarya</taxon>
        <taxon>Basidiomycota</taxon>
        <taxon>Pucciniomycotina</taxon>
        <taxon>Pucciniomycetes</taxon>
        <taxon>Pucciniales</taxon>
        <taxon>Sphaerophragmiaceae</taxon>
        <taxon>Austropuccinia</taxon>
    </lineage>
</organism>
<evidence type="ECO:0000256" key="1">
    <source>
        <dbReference type="SAM" id="MobiDB-lite"/>
    </source>
</evidence>
<dbReference type="OrthoDB" id="2135488at2759"/>
<dbReference type="Gene3D" id="3.20.20.140">
    <property type="entry name" value="Metal-dependent hydrolases"/>
    <property type="match status" value="1"/>
</dbReference>